<dbReference type="GO" id="GO:0016787">
    <property type="term" value="F:hydrolase activity"/>
    <property type="evidence" value="ECO:0007669"/>
    <property type="project" value="UniProtKB-KW"/>
</dbReference>
<dbReference type="PANTHER" id="PTHR38659">
    <property type="entry name" value="METAL-DEPENDENT PHOSPHOHYDROLASE"/>
    <property type="match status" value="1"/>
</dbReference>
<name>A0A6N8HVP5_9FIRM</name>
<gene>
    <name evidence="1" type="ORF">CAFE_02850</name>
    <name evidence="2" type="ORF">HCR03_15600</name>
</gene>
<keyword evidence="2" id="KW-0378">Hydrolase</keyword>
<dbReference type="Proteomes" id="UP000469440">
    <property type="component" value="Unassembled WGS sequence"/>
</dbReference>
<keyword evidence="3" id="KW-1185">Reference proteome</keyword>
<dbReference type="PANTHER" id="PTHR38659:SF2">
    <property type="entry name" value="HDIG DOMAIN PROTEIN"/>
    <property type="match status" value="1"/>
</dbReference>
<organism evidence="1 3">
    <name type="scientific">Caproicibacter fermentans</name>
    <dbReference type="NCBI Taxonomy" id="2576756"/>
    <lineage>
        <taxon>Bacteria</taxon>
        <taxon>Bacillati</taxon>
        <taxon>Bacillota</taxon>
        <taxon>Clostridia</taxon>
        <taxon>Eubacteriales</taxon>
        <taxon>Acutalibacteraceae</taxon>
        <taxon>Caproicibacter</taxon>
    </lineage>
</organism>
<sequence>MGKIPSLEEAQKLLEEYNKDPFHLHHGKVVSGVMGYFAQEYDPENVEFWKAVGLLHDLDFEQFPEQHCIKEQEIMRERGIDEKLIHAVVSHGYGLTVDVKPEHIMEKILFATDELTGLIGAVALMHPSKSVSDMQLKSVKKKFKTPAFAAGCSRDVILKGADMLGWSLDDLMSRTIDAMKSLVGTMEI</sequence>
<protein>
    <submittedName>
        <fullName evidence="2">Hydrolase</fullName>
    </submittedName>
</protein>
<accession>A0A6N8HVP5</accession>
<dbReference type="SUPFAM" id="SSF109604">
    <property type="entry name" value="HD-domain/PDEase-like"/>
    <property type="match status" value="1"/>
</dbReference>
<reference evidence="2 4" key="2">
    <citation type="submission" date="2020-08" db="EMBL/GenBank/DDBJ databases">
        <title>The isolate Caproiciproducens sp. 7D4C2 produces n-caproate at mildly acidic conditions from hexoses: genome and rBOX comparison with related strains and chain-elongating bacteria.</title>
        <authorList>
            <person name="Esquivel-Elizondo S."/>
            <person name="Bagci C."/>
            <person name="Temovska M."/>
            <person name="Jeon B.S."/>
            <person name="Bessarab I."/>
            <person name="Williams R.B.H."/>
            <person name="Huson D.H."/>
            <person name="Angenent L.T."/>
        </authorList>
    </citation>
    <scope>NUCLEOTIDE SEQUENCE [LARGE SCALE GENOMIC DNA]</scope>
    <source>
        <strain evidence="2 4">7D4C2</strain>
    </source>
</reference>
<dbReference type="EMBL" id="CP060286">
    <property type="protein sequence ID" value="QNK40103.1"/>
    <property type="molecule type" value="Genomic_DNA"/>
</dbReference>
<evidence type="ECO:0000313" key="4">
    <source>
        <dbReference type="Proteomes" id="UP000515909"/>
    </source>
</evidence>
<dbReference type="AlphaFoldDB" id="A0A6N8HVP5"/>
<dbReference type="Proteomes" id="UP000515909">
    <property type="component" value="Chromosome"/>
</dbReference>
<dbReference type="RefSeq" id="WP_066645974.1">
    <property type="nucleotide sequence ID" value="NZ_CP060286.1"/>
</dbReference>
<dbReference type="KEGG" id="cfem:HCR03_15600"/>
<evidence type="ECO:0000313" key="2">
    <source>
        <dbReference type="EMBL" id="QNK40103.1"/>
    </source>
</evidence>
<reference evidence="1 3" key="1">
    <citation type="submission" date="2019-09" db="EMBL/GenBank/DDBJ databases">
        <title>Genome sequence of Clostridium sp. EA1.</title>
        <authorList>
            <person name="Poehlein A."/>
            <person name="Bengelsdorf F.R."/>
            <person name="Daniel R."/>
        </authorList>
    </citation>
    <scope>NUCLEOTIDE SEQUENCE [LARGE SCALE GENOMIC DNA]</scope>
    <source>
        <strain evidence="1 3">EA1</strain>
    </source>
</reference>
<proteinExistence type="predicted"/>
<evidence type="ECO:0000313" key="1">
    <source>
        <dbReference type="EMBL" id="MVB09627.1"/>
    </source>
</evidence>
<dbReference type="OrthoDB" id="9801160at2"/>
<accession>A0A7G8T912</accession>
<dbReference type="EMBL" id="VWXL01000010">
    <property type="protein sequence ID" value="MVB09627.1"/>
    <property type="molecule type" value="Genomic_DNA"/>
</dbReference>
<evidence type="ECO:0000313" key="3">
    <source>
        <dbReference type="Proteomes" id="UP000469440"/>
    </source>
</evidence>